<dbReference type="Proteomes" id="UP001189624">
    <property type="component" value="Chromosome 2"/>
</dbReference>
<evidence type="ECO:0000313" key="2">
    <source>
        <dbReference type="Proteomes" id="UP001189624"/>
    </source>
</evidence>
<proteinExistence type="predicted"/>
<keyword evidence="2" id="KW-1185">Reference proteome</keyword>
<dbReference type="AlphaFoldDB" id="A0AA86RZF1"/>
<dbReference type="EMBL" id="OY731399">
    <property type="protein sequence ID" value="CAJ1933207.1"/>
    <property type="molecule type" value="Genomic_DNA"/>
</dbReference>
<sequence length="126" mass="14492">MHLSGETHPYIVKQKSFPKASFLHQPFHVSLPHYFLSTEQNYLASSGLHDSEVFINFLKISAQTLRMHSWICQGNVQHGSEQNSVLSDESRRKESLFFVFTNPNPREKVTNFVKPDGWVDAATMVR</sequence>
<name>A0AA86RZF1_9FABA</name>
<dbReference type="Gramene" id="rna-AYBTSS11_LOCUS6217">
    <property type="protein sequence ID" value="CAJ1933207.1"/>
    <property type="gene ID" value="gene-AYBTSS11_LOCUS6217"/>
</dbReference>
<protein>
    <submittedName>
        <fullName evidence="1">Uncharacterized protein</fullName>
    </submittedName>
</protein>
<reference evidence="1" key="1">
    <citation type="submission" date="2023-10" db="EMBL/GenBank/DDBJ databases">
        <authorList>
            <person name="Domelevo Entfellner J.-B."/>
        </authorList>
    </citation>
    <scope>NUCLEOTIDE SEQUENCE</scope>
</reference>
<organism evidence="1 2">
    <name type="scientific">Sphenostylis stenocarpa</name>
    <dbReference type="NCBI Taxonomy" id="92480"/>
    <lineage>
        <taxon>Eukaryota</taxon>
        <taxon>Viridiplantae</taxon>
        <taxon>Streptophyta</taxon>
        <taxon>Embryophyta</taxon>
        <taxon>Tracheophyta</taxon>
        <taxon>Spermatophyta</taxon>
        <taxon>Magnoliopsida</taxon>
        <taxon>eudicotyledons</taxon>
        <taxon>Gunneridae</taxon>
        <taxon>Pentapetalae</taxon>
        <taxon>rosids</taxon>
        <taxon>fabids</taxon>
        <taxon>Fabales</taxon>
        <taxon>Fabaceae</taxon>
        <taxon>Papilionoideae</taxon>
        <taxon>50 kb inversion clade</taxon>
        <taxon>NPAAA clade</taxon>
        <taxon>indigoferoid/millettioid clade</taxon>
        <taxon>Phaseoleae</taxon>
        <taxon>Sphenostylis</taxon>
    </lineage>
</organism>
<evidence type="ECO:0000313" key="1">
    <source>
        <dbReference type="EMBL" id="CAJ1933207.1"/>
    </source>
</evidence>
<accession>A0AA86RZF1</accession>
<gene>
    <name evidence="1" type="ORF">AYBTSS11_LOCUS6217</name>
</gene>